<feature type="domain" description="AbiEi antitoxin N-terminal" evidence="1">
    <location>
        <begin position="6"/>
        <end position="51"/>
    </location>
</feature>
<dbReference type="PATRIC" id="fig|1313.5270.peg.1716"/>
<dbReference type="Proteomes" id="UP000320896">
    <property type="component" value="Unassembled WGS sequence"/>
</dbReference>
<sequence length="196" mass="23117">MSKKELLLEYINNHNGLITHRDCKKLGIPTIYLTRLEDEGVIFRVEKGIYLSSSGDYDEYYFFQYRYPRTVFSYISSLYLQGLTDEIPQYFEVTVPKDYRFRNRPLNLNSYTVSKDIINMGVTSVKTPMGNTVNVYNFERVLCDFILNRSNIDNELFVKTVQTYSNFPEKNLAKLYDYAQKLNILDDVKRTLEVLL</sequence>
<reference evidence="13 14" key="5">
    <citation type="submission" date="2019-07" db="EMBL/GenBank/DDBJ databases">
        <authorList>
            <person name="Mohale T."/>
        </authorList>
    </citation>
    <scope>NUCLEOTIDE SEQUENCE [LARGE SCALE GENOMIC DNA]</scope>
    <source>
        <strain evidence="5 14">NTPn 126</strain>
        <strain evidence="6 13">NTPn 59</strain>
    </source>
</reference>
<reference evidence="9 10" key="3">
    <citation type="submission" date="2015-03" db="EMBL/GenBank/DDBJ databases">
        <authorList>
            <consortium name="Pathogen Informatics"/>
            <person name="Murphy D."/>
        </authorList>
    </citation>
    <scope>NUCLEOTIDE SEQUENCE [LARGE SCALE GENOMIC DNA]</scope>
    <source>
        <strain evidence="4 10">0310</strain>
        <strain evidence="3 9">SMRU975</strain>
    </source>
</reference>
<dbReference type="Proteomes" id="UP000315060">
    <property type="component" value="Unassembled WGS sequence"/>
</dbReference>
<dbReference type="EMBL" id="VMYC01000108">
    <property type="protein sequence ID" value="TVX69633.1"/>
    <property type="molecule type" value="Genomic_DNA"/>
</dbReference>
<dbReference type="EMBL" id="LK020693">
    <property type="protein sequence ID" value="CDQ30243.1"/>
    <property type="molecule type" value="Genomic_DNA"/>
</dbReference>
<dbReference type="EMBL" id="CABBZR010000020">
    <property type="protein sequence ID" value="VSJ54520.1"/>
    <property type="molecule type" value="Genomic_DNA"/>
</dbReference>
<reference evidence="11 12" key="4">
    <citation type="submission" date="2019-04" db="EMBL/GenBank/DDBJ databases">
        <authorList>
            <consortium name="Pathogen Informatics"/>
        </authorList>
    </citation>
    <scope>NUCLEOTIDE SEQUENCE [LARGE SCALE GENOMIC DNA]</scope>
    <source>
        <strain evidence="7 11">GPSC211</strain>
        <strain evidence="8 12">GPSC38</strain>
    </source>
</reference>
<reference evidence="2" key="1">
    <citation type="submission" date="2014-04" db="EMBL/GenBank/DDBJ databases">
        <authorList>
            <person name="Croucher N."/>
        </authorList>
    </citation>
    <scope>NUCLEOTIDE SEQUENCE</scope>
    <source>
        <strain evidence="2">403790</strain>
    </source>
</reference>
<proteinExistence type="predicted"/>
<dbReference type="EMBL" id="VMWH01000042">
    <property type="protein sequence ID" value="TVW85194.1"/>
    <property type="molecule type" value="Genomic_DNA"/>
</dbReference>
<evidence type="ECO:0000313" key="7">
    <source>
        <dbReference type="EMBL" id="VNH02566.1"/>
    </source>
</evidence>
<dbReference type="Pfam" id="PF13338">
    <property type="entry name" value="AbiEi_4"/>
    <property type="match status" value="1"/>
</dbReference>
<dbReference type="Proteomes" id="UP000042512">
    <property type="component" value="Unassembled WGS sequence"/>
</dbReference>
<dbReference type="AlphaFoldDB" id="A0A064BX97"/>
<protein>
    <submittedName>
        <fullName evidence="3">Abortive infection system Abi protein</fullName>
    </submittedName>
    <submittedName>
        <fullName evidence="5">Abortive phage infection protein</fullName>
    </submittedName>
    <submittedName>
        <fullName evidence="2">Putative integrative and conjugative element protein</fullName>
    </submittedName>
    <submittedName>
        <fullName evidence="7 8">Transcriptional regulator</fullName>
    </submittedName>
</protein>
<evidence type="ECO:0000313" key="13">
    <source>
        <dbReference type="Proteomes" id="UP000315060"/>
    </source>
</evidence>
<evidence type="ECO:0000313" key="4">
    <source>
        <dbReference type="EMBL" id="CKJ26446.1"/>
    </source>
</evidence>
<evidence type="ECO:0000313" key="14">
    <source>
        <dbReference type="Proteomes" id="UP000320896"/>
    </source>
</evidence>
<evidence type="ECO:0000313" key="9">
    <source>
        <dbReference type="Proteomes" id="UP000042512"/>
    </source>
</evidence>
<dbReference type="Proteomes" id="UP000310818">
    <property type="component" value="Unassembled WGS sequence"/>
</dbReference>
<dbReference type="InterPro" id="IPR025159">
    <property type="entry name" value="AbiEi_N"/>
</dbReference>
<evidence type="ECO:0000313" key="10">
    <source>
        <dbReference type="Proteomes" id="UP000045541"/>
    </source>
</evidence>
<organism evidence="2">
    <name type="scientific">Streptococcus pneumoniae</name>
    <dbReference type="NCBI Taxonomy" id="1313"/>
    <lineage>
        <taxon>Bacteria</taxon>
        <taxon>Bacillati</taxon>
        <taxon>Bacillota</taxon>
        <taxon>Bacilli</taxon>
        <taxon>Lactobacillales</taxon>
        <taxon>Streptococcaceae</taxon>
        <taxon>Streptococcus</taxon>
    </lineage>
</organism>
<evidence type="ECO:0000313" key="11">
    <source>
        <dbReference type="Proteomes" id="UP000310818"/>
    </source>
</evidence>
<dbReference type="EMBL" id="CAASRX010000013">
    <property type="protein sequence ID" value="VNH02566.1"/>
    <property type="molecule type" value="Genomic_DNA"/>
</dbReference>
<evidence type="ECO:0000313" key="5">
    <source>
        <dbReference type="EMBL" id="TVW85194.1"/>
    </source>
</evidence>
<dbReference type="EMBL" id="CKRE01000002">
    <property type="protein sequence ID" value="CIY68846.1"/>
    <property type="molecule type" value="Genomic_DNA"/>
</dbReference>
<evidence type="ECO:0000313" key="6">
    <source>
        <dbReference type="EMBL" id="TVX69633.1"/>
    </source>
</evidence>
<dbReference type="EMBL" id="CMWB01000036">
    <property type="protein sequence ID" value="CKJ26446.1"/>
    <property type="molecule type" value="Genomic_DNA"/>
</dbReference>
<evidence type="ECO:0000313" key="2">
    <source>
        <dbReference type="EMBL" id="CDQ30243.1"/>
    </source>
</evidence>
<evidence type="ECO:0000313" key="8">
    <source>
        <dbReference type="EMBL" id="VSJ54520.1"/>
    </source>
</evidence>
<evidence type="ECO:0000313" key="3">
    <source>
        <dbReference type="EMBL" id="CIY68846.1"/>
    </source>
</evidence>
<dbReference type="RefSeq" id="WP_016569730.1">
    <property type="nucleotide sequence ID" value="NZ_CDPV01000009.1"/>
</dbReference>
<dbReference type="Proteomes" id="UP000045541">
    <property type="component" value="Unassembled WGS sequence"/>
</dbReference>
<name>A0A064BX97_STREE</name>
<evidence type="ECO:0000259" key="1">
    <source>
        <dbReference type="Pfam" id="PF13338"/>
    </source>
</evidence>
<evidence type="ECO:0000313" key="12">
    <source>
        <dbReference type="Proteomes" id="UP000314170"/>
    </source>
</evidence>
<gene>
    <name evidence="6" type="ORF">AZJ28_06800</name>
    <name evidence="5" type="ORF">AZJ70_04460</name>
    <name evidence="3" type="ORF">ERS020485_00267</name>
    <name evidence="4" type="ORF">ERS096071_01725</name>
    <name evidence="8" type="ORF">SAMEA104154639_01901</name>
    <name evidence="7" type="ORF">SAMEA3353485_01265</name>
</gene>
<accession>A0A064BX97</accession>
<dbReference type="Proteomes" id="UP000314170">
    <property type="component" value="Unassembled WGS sequence"/>
</dbReference>
<reference evidence="2" key="2">
    <citation type="submission" date="2014-10" db="EMBL/GenBank/DDBJ databases">
        <title>Contrasting mechanisms driving short-term and long-term diversification of pneumococci.</title>
        <authorList>
            <person name="Croucher N.J."/>
            <person name="Coupland P.C."/>
            <person name="Stevenson A.E."/>
            <person name="Callendrello A."/>
            <person name="Bentley S.D."/>
            <person name="Hanage W.P."/>
        </authorList>
    </citation>
    <scope>NUCLEOTIDE SEQUENCE</scope>
    <source>
        <strain evidence="2">403790</strain>
    </source>
</reference>